<dbReference type="InterPro" id="IPR036259">
    <property type="entry name" value="MFS_trans_sf"/>
</dbReference>
<feature type="transmembrane region" description="Helical" evidence="5">
    <location>
        <begin position="800"/>
        <end position="822"/>
    </location>
</feature>
<comment type="subcellular location">
    <subcellularLocation>
        <location evidence="1">Membrane</location>
        <topology evidence="1">Multi-pass membrane protein</topology>
    </subcellularLocation>
</comment>
<dbReference type="PROSITE" id="PS50850">
    <property type="entry name" value="MFS"/>
    <property type="match status" value="1"/>
</dbReference>
<feature type="transmembrane region" description="Helical" evidence="5">
    <location>
        <begin position="63"/>
        <end position="86"/>
    </location>
</feature>
<feature type="transmembrane region" description="Helical" evidence="5">
    <location>
        <begin position="410"/>
        <end position="434"/>
    </location>
</feature>
<name>A0A915P5U9_9BILA</name>
<feature type="transmembrane region" description="Helical" evidence="5">
    <location>
        <begin position="376"/>
        <end position="398"/>
    </location>
</feature>
<evidence type="ECO:0000313" key="8">
    <source>
        <dbReference type="WBParaSite" id="scf7180000422715.g9470"/>
    </source>
</evidence>
<evidence type="ECO:0000259" key="6">
    <source>
        <dbReference type="PROSITE" id="PS50850"/>
    </source>
</evidence>
<dbReference type="GO" id="GO:0015149">
    <property type="term" value="F:hexose transmembrane transporter activity"/>
    <property type="evidence" value="ECO:0007669"/>
    <property type="project" value="TreeGrafter"/>
</dbReference>
<feature type="transmembrane region" description="Helical" evidence="5">
    <location>
        <begin position="12"/>
        <end position="33"/>
    </location>
</feature>
<dbReference type="WBParaSite" id="scf7180000422715.g9470">
    <property type="protein sequence ID" value="scf7180000422715.g9470"/>
    <property type="gene ID" value="scf7180000422715.g9470"/>
</dbReference>
<dbReference type="Proteomes" id="UP000887560">
    <property type="component" value="Unplaced"/>
</dbReference>
<evidence type="ECO:0000256" key="5">
    <source>
        <dbReference type="SAM" id="Phobius"/>
    </source>
</evidence>
<feature type="transmembrane region" description="Helical" evidence="5">
    <location>
        <begin position="194"/>
        <end position="212"/>
    </location>
</feature>
<proteinExistence type="predicted"/>
<dbReference type="AlphaFoldDB" id="A0A915P5U9"/>
<organism evidence="7 8">
    <name type="scientific">Meloidogyne floridensis</name>
    <dbReference type="NCBI Taxonomy" id="298350"/>
    <lineage>
        <taxon>Eukaryota</taxon>
        <taxon>Metazoa</taxon>
        <taxon>Ecdysozoa</taxon>
        <taxon>Nematoda</taxon>
        <taxon>Chromadorea</taxon>
        <taxon>Rhabditida</taxon>
        <taxon>Tylenchina</taxon>
        <taxon>Tylenchomorpha</taxon>
        <taxon>Tylenchoidea</taxon>
        <taxon>Meloidogynidae</taxon>
        <taxon>Meloidogyninae</taxon>
        <taxon>Meloidogyne</taxon>
    </lineage>
</organism>
<dbReference type="Gene3D" id="1.20.1250.20">
    <property type="entry name" value="MFS general substrate transporter like domains"/>
    <property type="match status" value="3"/>
</dbReference>
<dbReference type="Pfam" id="PF00083">
    <property type="entry name" value="Sugar_tr"/>
    <property type="match status" value="3"/>
</dbReference>
<dbReference type="SUPFAM" id="SSF103473">
    <property type="entry name" value="MFS general substrate transporter"/>
    <property type="match status" value="2"/>
</dbReference>
<feature type="transmembrane region" description="Helical" evidence="5">
    <location>
        <begin position="159"/>
        <end position="182"/>
    </location>
</feature>
<keyword evidence="3 5" id="KW-1133">Transmembrane helix</keyword>
<keyword evidence="7" id="KW-1185">Reference proteome</keyword>
<keyword evidence="2 5" id="KW-0812">Transmembrane</keyword>
<dbReference type="InterPro" id="IPR005828">
    <property type="entry name" value="MFS_sugar_transport-like"/>
</dbReference>
<feature type="transmembrane region" description="Helical" evidence="5">
    <location>
        <begin position="834"/>
        <end position="854"/>
    </location>
</feature>
<feature type="transmembrane region" description="Helical" evidence="5">
    <location>
        <begin position="312"/>
        <end position="330"/>
    </location>
</feature>
<evidence type="ECO:0000256" key="1">
    <source>
        <dbReference type="ARBA" id="ARBA00004141"/>
    </source>
</evidence>
<evidence type="ECO:0000256" key="2">
    <source>
        <dbReference type="ARBA" id="ARBA00022692"/>
    </source>
</evidence>
<evidence type="ECO:0000313" key="7">
    <source>
        <dbReference type="Proteomes" id="UP000887560"/>
    </source>
</evidence>
<dbReference type="PANTHER" id="PTHR23503:SF108">
    <property type="entry name" value="MAJOR FACILITATOR SUPERFAMILY (MFS) PROFILE DOMAIN-CONTAINING PROTEIN"/>
    <property type="match status" value="1"/>
</dbReference>
<dbReference type="InterPro" id="IPR020846">
    <property type="entry name" value="MFS_dom"/>
</dbReference>
<evidence type="ECO:0000256" key="4">
    <source>
        <dbReference type="ARBA" id="ARBA00023136"/>
    </source>
</evidence>
<dbReference type="InterPro" id="IPR045263">
    <property type="entry name" value="GLUT"/>
</dbReference>
<protein>
    <submittedName>
        <fullName evidence="8">Major facilitator superfamily (MFS) profile domain-containing protein</fullName>
    </submittedName>
</protein>
<evidence type="ECO:0000256" key="3">
    <source>
        <dbReference type="ARBA" id="ARBA00022989"/>
    </source>
</evidence>
<feature type="transmembrane region" description="Helical" evidence="5">
    <location>
        <begin position="736"/>
        <end position="754"/>
    </location>
</feature>
<feature type="transmembrane region" description="Helical" evidence="5">
    <location>
        <begin position="766"/>
        <end position="785"/>
    </location>
</feature>
<dbReference type="GO" id="GO:0016020">
    <property type="term" value="C:membrane"/>
    <property type="evidence" value="ECO:0007669"/>
    <property type="project" value="UniProtKB-SubCell"/>
</dbReference>
<feature type="transmembrane region" description="Helical" evidence="5">
    <location>
        <begin position="279"/>
        <end position="300"/>
    </location>
</feature>
<feature type="transmembrane region" description="Helical" evidence="5">
    <location>
        <begin position="616"/>
        <end position="636"/>
    </location>
</feature>
<feature type="transmembrane region" description="Helical" evidence="5">
    <location>
        <begin position="561"/>
        <end position="582"/>
    </location>
</feature>
<reference evidence="8" key="1">
    <citation type="submission" date="2022-11" db="UniProtKB">
        <authorList>
            <consortium name="WormBaseParasite"/>
        </authorList>
    </citation>
    <scope>IDENTIFICATION</scope>
</reference>
<feature type="transmembrane region" description="Helical" evidence="5">
    <location>
        <begin position="475"/>
        <end position="492"/>
    </location>
</feature>
<feature type="transmembrane region" description="Helical" evidence="5">
    <location>
        <begin position="703"/>
        <end position="724"/>
    </location>
</feature>
<accession>A0A915P5U9</accession>
<dbReference type="PANTHER" id="PTHR23503">
    <property type="entry name" value="SOLUTE CARRIER FAMILY 2"/>
    <property type="match status" value="1"/>
</dbReference>
<feature type="transmembrane region" description="Helical" evidence="5">
    <location>
        <begin position="526"/>
        <end position="549"/>
    </location>
</feature>
<feature type="transmembrane region" description="Helical" evidence="5">
    <location>
        <begin position="98"/>
        <end position="121"/>
    </location>
</feature>
<feature type="transmembrane region" description="Helical" evidence="5">
    <location>
        <begin position="860"/>
        <end position="884"/>
    </location>
</feature>
<keyword evidence="4 5" id="KW-0472">Membrane</keyword>
<feature type="transmembrane region" description="Helical" evidence="5">
    <location>
        <begin position="342"/>
        <end position="361"/>
    </location>
</feature>
<feature type="transmembrane region" description="Helical" evidence="5">
    <location>
        <begin position="589"/>
        <end position="610"/>
    </location>
</feature>
<feature type="domain" description="Major facilitator superfamily (MFS) profile" evidence="6">
    <location>
        <begin position="15"/>
        <end position="501"/>
    </location>
</feature>
<feature type="transmembrane region" description="Helical" evidence="5">
    <location>
        <begin position="127"/>
        <end position="147"/>
    </location>
</feature>
<sequence>MFKFLFPPNGRLLQTCIFSCIISFLNLFFQYYVAYYPNTAAGNIQKYINDSYLARGQKISANYLLWFWNSILNLPFLGLLLGNVLAPYLCESAGRRATLLYTNFALIISTLVTILSVIYLIPELFLISRVFGSIVTNINFCAFTVFVTEFPATKFRGLAVFLGGFNANIVQNVGMLLGWFLGKNLVYLTGKKDNFRIALLPTFLTILLLIPIKETPKFLYLKKQDKKATLESLKFYQGDKFDHEEFLHELEKERQNDEKNEDKSSIFQLLKEILTQKHLFLASILSAASLQLTIGPWPVATTLLSFHFDIEQAQFFATLCTFSSLVANFPGTFMSERVSRRLLLLLAGLTTTLSLSSYLIFDRLTLLNGIFRYGCAFSFIVYFCCFGIALGTIPFNIAGELFPQNFRSTGQAIVMSSLCLFGFVFNTLILPLYASIGVWGREVHEIVEDLKKSTWNRNRGILKMLKFLFPPNGRLLQTCIFSCIISFLNLFFQYYTAFYTNTAAGNIQKYINDSYLARGQKISANYLLWFWNSILNLPFIGFLLSNLLAPYLCERAGRRATLLYTNFGLIISTLVTILSVIFKIPELFLISRVFGAAMASLNFSAFTLFATEYPATKYRGIALLPVFLATLLILTTKETPKFLYLKRQDKKATLEALKFYQGDKFDHEEFLHELEKERQNNEKNEDTSPIFQLLKEIFTQKHLFLASVLSAASLQLTIGPWVVATTLLSSHFDIEQAQFFATLCTFSSLIANIPGTLMSERVSRRLLLLLAGLTNVLSLISYLIFDRLTLLNGIFRYGCAFSYIVYFCCFGIALGTIPFYIVGELFPQNFRSTGQSAVNLFFFLSAFIIYTLTLPLYASIGVWCFLPLFIIPQIFCLTILWIFLPETSINYQSIRALINRNYLIVIVQLNYETVL</sequence>